<evidence type="ECO:0000313" key="2">
    <source>
        <dbReference type="Proteomes" id="UP000182258"/>
    </source>
</evidence>
<dbReference type="RefSeq" id="WP_244542353.1">
    <property type="nucleotide sequence ID" value="NZ_FOMB01000006.1"/>
</dbReference>
<dbReference type="STRING" id="728005.SAMN04488059_106141"/>
<organism evidence="1 2">
    <name type="scientific">Devosia psychrophila</name>
    <dbReference type="NCBI Taxonomy" id="728005"/>
    <lineage>
        <taxon>Bacteria</taxon>
        <taxon>Pseudomonadati</taxon>
        <taxon>Pseudomonadota</taxon>
        <taxon>Alphaproteobacteria</taxon>
        <taxon>Hyphomicrobiales</taxon>
        <taxon>Devosiaceae</taxon>
        <taxon>Devosia</taxon>
    </lineage>
</organism>
<dbReference type="Proteomes" id="UP000182258">
    <property type="component" value="Unassembled WGS sequence"/>
</dbReference>
<proteinExistence type="predicted"/>
<accession>A0A1I1JZ64</accession>
<reference evidence="1 2" key="1">
    <citation type="submission" date="2016-10" db="EMBL/GenBank/DDBJ databases">
        <authorList>
            <person name="de Groot N.N."/>
        </authorList>
    </citation>
    <scope>NUCLEOTIDE SEQUENCE [LARGE SCALE GENOMIC DNA]</scope>
    <source>
        <strain evidence="1 2">CGMCC 1.10210</strain>
    </source>
</reference>
<name>A0A1I1JZ64_9HYPH</name>
<dbReference type="AlphaFoldDB" id="A0A1I1JZ64"/>
<protein>
    <submittedName>
        <fullName evidence="1">DNA-3-methyladenine glycosylase II</fullName>
    </submittedName>
</protein>
<gene>
    <name evidence="1" type="ORF">SAMN04488059_106141</name>
</gene>
<dbReference type="EMBL" id="FOMB01000006">
    <property type="protein sequence ID" value="SFC53222.1"/>
    <property type="molecule type" value="Genomic_DNA"/>
</dbReference>
<evidence type="ECO:0000313" key="1">
    <source>
        <dbReference type="EMBL" id="SFC53222.1"/>
    </source>
</evidence>
<sequence length="59" mass="6233">MSQILPSPRIDSAEAIAAHIELLVEVDPRLVAVRDFAGPVQPRINPSGFAGIAKVITGQ</sequence>